<reference evidence="1 2" key="1">
    <citation type="journal article" date="2016" name="Nat. Commun.">
        <title>Thousands of microbial genomes shed light on interconnected biogeochemical processes in an aquifer system.</title>
        <authorList>
            <person name="Anantharaman K."/>
            <person name="Brown C.T."/>
            <person name="Hug L.A."/>
            <person name="Sharon I."/>
            <person name="Castelle C.J."/>
            <person name="Probst A.J."/>
            <person name="Thomas B.C."/>
            <person name="Singh A."/>
            <person name="Wilkins M.J."/>
            <person name="Karaoz U."/>
            <person name="Brodie E.L."/>
            <person name="Williams K.H."/>
            <person name="Hubbard S.S."/>
            <person name="Banfield J.F."/>
        </authorList>
    </citation>
    <scope>NUCLEOTIDE SEQUENCE [LARGE SCALE GENOMIC DNA]</scope>
</reference>
<evidence type="ECO:0000313" key="2">
    <source>
        <dbReference type="Proteomes" id="UP000177803"/>
    </source>
</evidence>
<dbReference type="EMBL" id="MFQR01000011">
    <property type="protein sequence ID" value="OGH84618.1"/>
    <property type="molecule type" value="Genomic_DNA"/>
</dbReference>
<dbReference type="AlphaFoldDB" id="A0A1F6NL93"/>
<accession>A0A1F6NL93</accession>
<name>A0A1F6NL93_9BACT</name>
<organism evidence="1 2">
    <name type="scientific">Candidatus Magasanikbacteria bacterium RIFOXYA2_FULL_44_8</name>
    <dbReference type="NCBI Taxonomy" id="1798696"/>
    <lineage>
        <taxon>Bacteria</taxon>
        <taxon>Candidatus Magasanikiibacteriota</taxon>
    </lineage>
</organism>
<evidence type="ECO:0000313" key="1">
    <source>
        <dbReference type="EMBL" id="OGH84618.1"/>
    </source>
</evidence>
<dbReference type="Proteomes" id="UP000177803">
    <property type="component" value="Unassembled WGS sequence"/>
</dbReference>
<comment type="caution">
    <text evidence="1">The sequence shown here is derived from an EMBL/GenBank/DDBJ whole genome shotgun (WGS) entry which is preliminary data.</text>
</comment>
<gene>
    <name evidence="1" type="ORF">A2261_01860</name>
</gene>
<protein>
    <submittedName>
        <fullName evidence="1">Uncharacterized protein</fullName>
    </submittedName>
</protein>
<proteinExistence type="predicted"/>
<sequence length="61" mass="6955">MNESSYCHKPAIDEIILKHGPQRQERLGAIAKSLETKFNNPALFSAETQKELDLWAVENQD</sequence>